<organism evidence="1 2">
    <name type="scientific">Methanothrix soehngenii</name>
    <name type="common">Methanosaeta concilii</name>
    <dbReference type="NCBI Taxonomy" id="2223"/>
    <lineage>
        <taxon>Archaea</taxon>
        <taxon>Methanobacteriati</taxon>
        <taxon>Methanobacteriota</taxon>
        <taxon>Stenosarchaea group</taxon>
        <taxon>Methanomicrobia</taxon>
        <taxon>Methanotrichales</taxon>
        <taxon>Methanotrichaceae</taxon>
        <taxon>Methanothrix</taxon>
    </lineage>
</organism>
<evidence type="ECO:0008006" key="3">
    <source>
        <dbReference type="Google" id="ProtNLM"/>
    </source>
</evidence>
<dbReference type="GeneID" id="10462547"/>
<reference evidence="1 2" key="1">
    <citation type="journal article" date="2020" name="Biotechnol. Biofuels">
        <title>New insights from the biogas microbiome by comprehensive genome-resolved metagenomics of nearly 1600 species originating from multiple anaerobic digesters.</title>
        <authorList>
            <person name="Campanaro S."/>
            <person name="Treu L."/>
            <person name="Rodriguez-R L.M."/>
            <person name="Kovalovszki A."/>
            <person name="Ziels R.M."/>
            <person name="Maus I."/>
            <person name="Zhu X."/>
            <person name="Kougias P.G."/>
            <person name="Basile A."/>
            <person name="Luo G."/>
            <person name="Schluter A."/>
            <person name="Konstantinidis K.T."/>
            <person name="Angelidaki I."/>
        </authorList>
    </citation>
    <scope>NUCLEOTIDE SEQUENCE [LARGE SCALE GENOMIC DNA]</scope>
    <source>
        <strain evidence="1">AS27yjCOA_157</strain>
    </source>
</reference>
<dbReference type="Gene3D" id="2.160.20.10">
    <property type="entry name" value="Single-stranded right-handed beta-helix, Pectin lyase-like"/>
    <property type="match status" value="1"/>
</dbReference>
<evidence type="ECO:0000313" key="1">
    <source>
        <dbReference type="EMBL" id="NLJ22360.1"/>
    </source>
</evidence>
<protein>
    <recommendedName>
        <fullName evidence="3">Right handed beta helix domain-containing protein</fullName>
    </recommendedName>
</protein>
<sequence length="438" mass="47324">MERIIGLILFAALVNSASGLDFRYNETLDSRMPVIEFPETENSDVYVFQQGQSIIAETADGRQIATSSIKSDASGLFKAAIDAVPDGGSLNIGKGLYVLSAPYAVPLYPNGSNILYCCIPVIDKSMHIYGAGVDETIIQLAPNQRNLSRLVAMMIIRGSGPLSPGYSDFTVANLTLDGNRAQQKDDQPQDGEALILAGSKRSNGKYYRLKLVNSHGSGIYLGNNGSGRERDAVVFSVVAQNCGAEGFMLDTCHNSHVLDCAAWHCREGLCLHGNNDWKSRSKDQVSATKFQTDSQITVWQVNDFTLSEINMDCTPATDAYGLVVRDGTGQVRRSVLKNDKAKTDSTGGATYIYESSRVLFDDCQLEGFFGIHAVGRSHVEAKNCRLVAPGGCFCTTDPNPVQSTIIAENCVWSGKKVVLQAGAAFLEVECVEEQTTPA</sequence>
<dbReference type="Proteomes" id="UP000544742">
    <property type="component" value="Unassembled WGS sequence"/>
</dbReference>
<comment type="caution">
    <text evidence="1">The sequence shown here is derived from an EMBL/GenBank/DDBJ whole genome shotgun (WGS) entry which is preliminary data.</text>
</comment>
<proteinExistence type="predicted"/>
<dbReference type="RefSeq" id="WP_048132615.1">
    <property type="nucleotide sequence ID" value="NZ_CAJYDL010000001.1"/>
</dbReference>
<dbReference type="AlphaFoldDB" id="A0A7K4AH70"/>
<dbReference type="InterPro" id="IPR012334">
    <property type="entry name" value="Pectin_lyas_fold"/>
</dbReference>
<accession>A0A7K4AH70</accession>
<evidence type="ECO:0000313" key="2">
    <source>
        <dbReference type="Proteomes" id="UP000544742"/>
    </source>
</evidence>
<name>A0A7K4AH70_METSH</name>
<dbReference type="EMBL" id="JAAYUN010000079">
    <property type="protein sequence ID" value="NLJ22360.1"/>
    <property type="molecule type" value="Genomic_DNA"/>
</dbReference>
<gene>
    <name evidence="1" type="ORF">GX426_04550</name>
</gene>
<dbReference type="InterPro" id="IPR011050">
    <property type="entry name" value="Pectin_lyase_fold/virulence"/>
</dbReference>
<dbReference type="SUPFAM" id="SSF51126">
    <property type="entry name" value="Pectin lyase-like"/>
    <property type="match status" value="1"/>
</dbReference>